<gene>
    <name evidence="1" type="ORF">TCM_039683</name>
</gene>
<dbReference type="EMBL" id="CM001887">
    <property type="protein sequence ID" value="EOY32137.1"/>
    <property type="molecule type" value="Genomic_DNA"/>
</dbReference>
<dbReference type="InParanoid" id="A0A061GSK9"/>
<evidence type="ECO:0000313" key="1">
    <source>
        <dbReference type="EMBL" id="EOY32137.1"/>
    </source>
</evidence>
<reference evidence="1 2" key="1">
    <citation type="journal article" date="2013" name="Genome Biol.">
        <title>The genome sequence of the most widely cultivated cacao type and its use to identify candidate genes regulating pod color.</title>
        <authorList>
            <person name="Motamayor J.C."/>
            <person name="Mockaitis K."/>
            <person name="Schmutz J."/>
            <person name="Haiminen N."/>
            <person name="Iii D.L."/>
            <person name="Cornejo O."/>
            <person name="Findley S.D."/>
            <person name="Zheng P."/>
            <person name="Utro F."/>
            <person name="Royaert S."/>
            <person name="Saski C."/>
            <person name="Jenkins J."/>
            <person name="Podicheti R."/>
            <person name="Zhao M."/>
            <person name="Scheffler B.E."/>
            <person name="Stack J.C."/>
            <person name="Feltus F.A."/>
            <person name="Mustiga G.M."/>
            <person name="Amores F."/>
            <person name="Phillips W."/>
            <person name="Marelli J.P."/>
            <person name="May G.D."/>
            <person name="Shapiro H."/>
            <person name="Ma J."/>
            <person name="Bustamante C.D."/>
            <person name="Schnell R.J."/>
            <person name="Main D."/>
            <person name="Gilbert D."/>
            <person name="Parida L."/>
            <person name="Kuhn D.N."/>
        </authorList>
    </citation>
    <scope>NUCLEOTIDE SEQUENCE [LARGE SCALE GENOMIC DNA]</scope>
    <source>
        <strain evidence="2">cv. Matina 1-6</strain>
    </source>
</reference>
<dbReference type="AlphaFoldDB" id="A0A061GSK9"/>
<accession>A0A061GSK9</accession>
<proteinExistence type="predicted"/>
<sequence>MQRKKKKEREGCNIGQSAHFKERNILFFYFLSKTRTLKLPSMSFELDNIKSELEIQAKSKLVFWLEKKLHSSARALSPLHGSLSLQTSILGPGNLQPRKFETYLELKELLMVKVDNLAAGGKARHQDSA</sequence>
<organism evidence="1 2">
    <name type="scientific">Theobroma cacao</name>
    <name type="common">Cacao</name>
    <name type="synonym">Cocoa</name>
    <dbReference type="NCBI Taxonomy" id="3641"/>
    <lineage>
        <taxon>Eukaryota</taxon>
        <taxon>Viridiplantae</taxon>
        <taxon>Streptophyta</taxon>
        <taxon>Embryophyta</taxon>
        <taxon>Tracheophyta</taxon>
        <taxon>Spermatophyta</taxon>
        <taxon>Magnoliopsida</taxon>
        <taxon>eudicotyledons</taxon>
        <taxon>Gunneridae</taxon>
        <taxon>Pentapetalae</taxon>
        <taxon>rosids</taxon>
        <taxon>malvids</taxon>
        <taxon>Malvales</taxon>
        <taxon>Malvaceae</taxon>
        <taxon>Byttnerioideae</taxon>
        <taxon>Theobroma</taxon>
    </lineage>
</organism>
<dbReference type="HOGENOM" id="CLU_1952765_0_0_1"/>
<dbReference type="Proteomes" id="UP000026915">
    <property type="component" value="Chromosome 9"/>
</dbReference>
<protein>
    <submittedName>
        <fullName evidence="1">Uncharacterized protein</fullName>
    </submittedName>
</protein>
<keyword evidence="2" id="KW-1185">Reference proteome</keyword>
<evidence type="ECO:0000313" key="2">
    <source>
        <dbReference type="Proteomes" id="UP000026915"/>
    </source>
</evidence>
<dbReference type="Gramene" id="EOY32137">
    <property type="protein sequence ID" value="EOY32137"/>
    <property type="gene ID" value="TCM_039683"/>
</dbReference>
<name>A0A061GSK9_THECC</name>